<dbReference type="Proteomes" id="UP000298663">
    <property type="component" value="Unassembled WGS sequence"/>
</dbReference>
<reference evidence="2 3" key="2">
    <citation type="journal article" date="2019" name="G3 (Bethesda)">
        <title>Hybrid Assembly of the Genome of the Entomopathogenic Nematode Steinernema carpocapsae Identifies the X-Chromosome.</title>
        <authorList>
            <person name="Serra L."/>
            <person name="Macchietto M."/>
            <person name="Macias-Munoz A."/>
            <person name="McGill C.J."/>
            <person name="Rodriguez I.M."/>
            <person name="Rodriguez B."/>
            <person name="Murad R."/>
            <person name="Mortazavi A."/>
        </authorList>
    </citation>
    <scope>NUCLEOTIDE SEQUENCE [LARGE SCALE GENOMIC DNA]</scope>
    <source>
        <strain evidence="2 3">ALL</strain>
    </source>
</reference>
<evidence type="ECO:0000313" key="2">
    <source>
        <dbReference type="EMBL" id="TKR93292.1"/>
    </source>
</evidence>
<protein>
    <submittedName>
        <fullName evidence="2">Uncharacterized protein</fullName>
    </submittedName>
</protein>
<proteinExistence type="predicted"/>
<evidence type="ECO:0000256" key="1">
    <source>
        <dbReference type="SAM" id="MobiDB-lite"/>
    </source>
</evidence>
<dbReference type="EMBL" id="AZBU02000002">
    <property type="protein sequence ID" value="TKR93292.1"/>
    <property type="molecule type" value="Genomic_DNA"/>
</dbReference>
<feature type="region of interest" description="Disordered" evidence="1">
    <location>
        <begin position="19"/>
        <end position="78"/>
    </location>
</feature>
<keyword evidence="3" id="KW-1185">Reference proteome</keyword>
<comment type="caution">
    <text evidence="2">The sequence shown here is derived from an EMBL/GenBank/DDBJ whole genome shotgun (WGS) entry which is preliminary data.</text>
</comment>
<sequence>MCITHQSILYISFIQASNSGKRNNNKASPSNTQKHSNCFSPDPPANMKSPDPTLNFSQREDNESDLVSLNNHRDRGIRGVDRNSAVATDRSKVNKFFVSPKTRGAHLASPKDPDFSLLRPLVKPRIAMALISNLPKKAPKTLF</sequence>
<name>A0A4U5PAG8_STECR</name>
<feature type="compositionally biased region" description="Polar residues" evidence="1">
    <location>
        <begin position="19"/>
        <end position="39"/>
    </location>
</feature>
<dbReference type="AlphaFoldDB" id="A0A4U5PAG8"/>
<gene>
    <name evidence="2" type="ORF">L596_007775</name>
</gene>
<reference evidence="2 3" key="1">
    <citation type="journal article" date="2015" name="Genome Biol.">
        <title>Comparative genomics of Steinernema reveals deeply conserved gene regulatory networks.</title>
        <authorList>
            <person name="Dillman A.R."/>
            <person name="Macchietto M."/>
            <person name="Porter C.F."/>
            <person name="Rogers A."/>
            <person name="Williams B."/>
            <person name="Antoshechkin I."/>
            <person name="Lee M.M."/>
            <person name="Goodwin Z."/>
            <person name="Lu X."/>
            <person name="Lewis E.E."/>
            <person name="Goodrich-Blair H."/>
            <person name="Stock S.P."/>
            <person name="Adams B.J."/>
            <person name="Sternberg P.W."/>
            <person name="Mortazavi A."/>
        </authorList>
    </citation>
    <scope>NUCLEOTIDE SEQUENCE [LARGE SCALE GENOMIC DNA]</scope>
    <source>
        <strain evidence="2 3">ALL</strain>
    </source>
</reference>
<accession>A0A4U5PAG8</accession>
<organism evidence="2 3">
    <name type="scientific">Steinernema carpocapsae</name>
    <name type="common">Entomopathogenic nematode</name>
    <dbReference type="NCBI Taxonomy" id="34508"/>
    <lineage>
        <taxon>Eukaryota</taxon>
        <taxon>Metazoa</taxon>
        <taxon>Ecdysozoa</taxon>
        <taxon>Nematoda</taxon>
        <taxon>Chromadorea</taxon>
        <taxon>Rhabditida</taxon>
        <taxon>Tylenchina</taxon>
        <taxon>Panagrolaimomorpha</taxon>
        <taxon>Strongyloidoidea</taxon>
        <taxon>Steinernematidae</taxon>
        <taxon>Steinernema</taxon>
    </lineage>
</organism>
<evidence type="ECO:0000313" key="3">
    <source>
        <dbReference type="Proteomes" id="UP000298663"/>
    </source>
</evidence>